<keyword evidence="2" id="KW-1185">Reference proteome</keyword>
<evidence type="ECO:0008006" key="3">
    <source>
        <dbReference type="Google" id="ProtNLM"/>
    </source>
</evidence>
<sequence length="226" mass="25477">MTQPDAWGYGKGNDNVVPGFIHNCLPNFRCKMSPCKALFGRLLEFGSIYLFGTHAIVHTPPPQQSLKLGECRQEAYLLHPLLAGPGWLFWVPGLCHFFCSASATFPNYQAGQATPWFEKGCLQHIFNNLKLGLVDTDSICCHKDEAANSIPHLTYPTLQKLFPEASEWKEACLLELQQMEAWGVWQVIHCLPHHKVIGNQWVFTQKTNPEGILVKNKARFCARGDL</sequence>
<protein>
    <recommendedName>
        <fullName evidence="3">Reverse transcriptase Ty1/copia-type domain-containing protein</fullName>
    </recommendedName>
</protein>
<proteinExistence type="predicted"/>
<dbReference type="EMBL" id="AVOT02001309">
    <property type="protein sequence ID" value="MBW0466467.1"/>
    <property type="molecule type" value="Genomic_DNA"/>
</dbReference>
<reference evidence="1" key="1">
    <citation type="submission" date="2021-03" db="EMBL/GenBank/DDBJ databases">
        <title>Draft genome sequence of rust myrtle Austropuccinia psidii MF-1, a brazilian biotype.</title>
        <authorList>
            <person name="Quecine M.C."/>
            <person name="Pachon D.M.R."/>
            <person name="Bonatelli M.L."/>
            <person name="Correr F.H."/>
            <person name="Franceschini L.M."/>
            <person name="Leite T.F."/>
            <person name="Margarido G.R.A."/>
            <person name="Almeida C.A."/>
            <person name="Ferrarezi J.A."/>
            <person name="Labate C.A."/>
        </authorList>
    </citation>
    <scope>NUCLEOTIDE SEQUENCE</scope>
    <source>
        <strain evidence="1">MF-1</strain>
    </source>
</reference>
<dbReference type="OrthoDB" id="8025968at2759"/>
<comment type="caution">
    <text evidence="1">The sequence shown here is derived from an EMBL/GenBank/DDBJ whole genome shotgun (WGS) entry which is preliminary data.</text>
</comment>
<organism evidence="1 2">
    <name type="scientific">Austropuccinia psidii MF-1</name>
    <dbReference type="NCBI Taxonomy" id="1389203"/>
    <lineage>
        <taxon>Eukaryota</taxon>
        <taxon>Fungi</taxon>
        <taxon>Dikarya</taxon>
        <taxon>Basidiomycota</taxon>
        <taxon>Pucciniomycotina</taxon>
        <taxon>Pucciniomycetes</taxon>
        <taxon>Pucciniales</taxon>
        <taxon>Sphaerophragmiaceae</taxon>
        <taxon>Austropuccinia</taxon>
    </lineage>
</organism>
<evidence type="ECO:0000313" key="1">
    <source>
        <dbReference type="EMBL" id="MBW0466467.1"/>
    </source>
</evidence>
<dbReference type="AlphaFoldDB" id="A0A9Q3GHD3"/>
<dbReference type="Proteomes" id="UP000765509">
    <property type="component" value="Unassembled WGS sequence"/>
</dbReference>
<accession>A0A9Q3GHD3</accession>
<evidence type="ECO:0000313" key="2">
    <source>
        <dbReference type="Proteomes" id="UP000765509"/>
    </source>
</evidence>
<gene>
    <name evidence="1" type="ORF">O181_006182</name>
</gene>
<name>A0A9Q3GHD3_9BASI</name>